<feature type="compositionally biased region" description="Low complexity" evidence="1">
    <location>
        <begin position="250"/>
        <end position="264"/>
    </location>
</feature>
<gene>
    <name evidence="2" type="ORF">AQUCO_02600365v1</name>
</gene>
<protein>
    <recommendedName>
        <fullName evidence="4">Protein JASON</fullName>
    </recommendedName>
</protein>
<dbReference type="InParanoid" id="A0A2G5D8M3"/>
<sequence>MLFCNQVDLMFILRSIGGLMGNFLGCFRVKDDPKRQFSLISDESFSNRREEEEKDNWAWKNNLATLFSPQEEEGSSCDSTGFSYPNRDDKEVKAEAKFLKACGTLLDSPVEFRKVSEKLEDLPTNGGEFEVHSWTPIKKLHWEEQPDLDPVTVAKHCEALEEESGSSEHTSTSSLVSDRMDAVCAEGIEIDFPYLETGVVHPTCNNTISAVTPELPSGATRCKSKFVRFDIQEETEPFSSKTGAKNFEQSDSSGSDTTSYKSSYPTPLNISDDMQTPGTIYPSYQKKLGSGKNARVRSQYVHTVLKPIDNLSQWKTLKKEDLDAKQRLGHLLQPLEQSGNANLDSGSVYRANLGGRFQSINSDMDRPILGIVASHWNNDEPPHISDRFLVGNGIPNSTRKYKEDQTVSWHATPFEERLEKALSREILIPQRKSSLKGRPIDFDENEECFSC</sequence>
<keyword evidence="3" id="KW-1185">Reference proteome</keyword>
<evidence type="ECO:0000313" key="3">
    <source>
        <dbReference type="Proteomes" id="UP000230069"/>
    </source>
</evidence>
<dbReference type="EMBL" id="KZ305043">
    <property type="protein sequence ID" value="PIA39853.1"/>
    <property type="molecule type" value="Genomic_DNA"/>
</dbReference>
<dbReference type="PANTHER" id="PTHR33318">
    <property type="entry name" value="ASPARTYL/GLUTAMYL-TRNA(ASN/GLN) AMIDOTRANSFERASE SUBUNIT"/>
    <property type="match status" value="1"/>
</dbReference>
<feature type="compositionally biased region" description="Polar residues" evidence="1">
    <location>
        <begin position="237"/>
        <end position="249"/>
    </location>
</feature>
<dbReference type="STRING" id="218851.A0A2G5D8M3"/>
<accession>A0A2G5D8M3</accession>
<dbReference type="InterPro" id="IPR039300">
    <property type="entry name" value="JASON"/>
</dbReference>
<feature type="region of interest" description="Disordered" evidence="1">
    <location>
        <begin position="237"/>
        <end position="275"/>
    </location>
</feature>
<dbReference type="FunCoup" id="A0A2G5D8M3">
    <property type="interactions" value="415"/>
</dbReference>
<reference evidence="2 3" key="1">
    <citation type="submission" date="2017-09" db="EMBL/GenBank/DDBJ databases">
        <title>WGS assembly of Aquilegia coerulea Goldsmith.</title>
        <authorList>
            <person name="Hodges S."/>
            <person name="Kramer E."/>
            <person name="Nordborg M."/>
            <person name="Tomkins J."/>
            <person name="Borevitz J."/>
            <person name="Derieg N."/>
            <person name="Yan J."/>
            <person name="Mihaltcheva S."/>
            <person name="Hayes R.D."/>
            <person name="Rokhsar D."/>
        </authorList>
    </citation>
    <scope>NUCLEOTIDE SEQUENCE [LARGE SCALE GENOMIC DNA]</scope>
    <source>
        <strain evidence="3">cv. Goldsmith</strain>
    </source>
</reference>
<dbReference type="GO" id="GO:0007142">
    <property type="term" value="P:male meiosis II"/>
    <property type="evidence" value="ECO:0007669"/>
    <property type="project" value="InterPro"/>
</dbReference>
<dbReference type="PANTHER" id="PTHR33318:SF7">
    <property type="entry name" value="PROTEIN JASON"/>
    <property type="match status" value="1"/>
</dbReference>
<organism evidence="2 3">
    <name type="scientific">Aquilegia coerulea</name>
    <name type="common">Rocky mountain columbine</name>
    <dbReference type="NCBI Taxonomy" id="218851"/>
    <lineage>
        <taxon>Eukaryota</taxon>
        <taxon>Viridiplantae</taxon>
        <taxon>Streptophyta</taxon>
        <taxon>Embryophyta</taxon>
        <taxon>Tracheophyta</taxon>
        <taxon>Spermatophyta</taxon>
        <taxon>Magnoliopsida</taxon>
        <taxon>Ranunculales</taxon>
        <taxon>Ranunculaceae</taxon>
        <taxon>Thalictroideae</taxon>
        <taxon>Aquilegia</taxon>
    </lineage>
</organism>
<dbReference type="OrthoDB" id="1932581at2759"/>
<evidence type="ECO:0000256" key="1">
    <source>
        <dbReference type="SAM" id="MobiDB-lite"/>
    </source>
</evidence>
<dbReference type="Proteomes" id="UP000230069">
    <property type="component" value="Unassembled WGS sequence"/>
</dbReference>
<evidence type="ECO:0000313" key="2">
    <source>
        <dbReference type="EMBL" id="PIA39853.1"/>
    </source>
</evidence>
<evidence type="ECO:0008006" key="4">
    <source>
        <dbReference type="Google" id="ProtNLM"/>
    </source>
</evidence>
<feature type="compositionally biased region" description="Polar residues" evidence="1">
    <location>
        <begin position="265"/>
        <end position="275"/>
    </location>
</feature>
<proteinExistence type="predicted"/>
<dbReference type="AlphaFoldDB" id="A0A2G5D8M3"/>
<name>A0A2G5D8M3_AQUCA</name>